<proteinExistence type="predicted"/>
<evidence type="ECO:0000313" key="1">
    <source>
        <dbReference type="EMBL" id="KAA8548708.1"/>
    </source>
</evidence>
<organism evidence="1 2">
    <name type="scientific">Nyssa sinensis</name>
    <dbReference type="NCBI Taxonomy" id="561372"/>
    <lineage>
        <taxon>Eukaryota</taxon>
        <taxon>Viridiplantae</taxon>
        <taxon>Streptophyta</taxon>
        <taxon>Embryophyta</taxon>
        <taxon>Tracheophyta</taxon>
        <taxon>Spermatophyta</taxon>
        <taxon>Magnoliopsida</taxon>
        <taxon>eudicotyledons</taxon>
        <taxon>Gunneridae</taxon>
        <taxon>Pentapetalae</taxon>
        <taxon>asterids</taxon>
        <taxon>Cornales</taxon>
        <taxon>Nyssaceae</taxon>
        <taxon>Nyssa</taxon>
    </lineage>
</organism>
<dbReference type="OrthoDB" id="1717691at2759"/>
<dbReference type="Gene3D" id="3.30.200.20">
    <property type="entry name" value="Phosphorylase Kinase, domain 1"/>
    <property type="match status" value="1"/>
</dbReference>
<keyword evidence="2" id="KW-1185">Reference proteome</keyword>
<dbReference type="Pfam" id="PF01633">
    <property type="entry name" value="Choline_kinase"/>
    <property type="match status" value="1"/>
</dbReference>
<dbReference type="AlphaFoldDB" id="A0A5J5C0B4"/>
<dbReference type="SUPFAM" id="SSF56112">
    <property type="entry name" value="Protein kinase-like (PK-like)"/>
    <property type="match status" value="1"/>
</dbReference>
<evidence type="ECO:0000313" key="2">
    <source>
        <dbReference type="Proteomes" id="UP000325577"/>
    </source>
</evidence>
<name>A0A5J5C0B4_9ASTE</name>
<dbReference type="Proteomes" id="UP000325577">
    <property type="component" value="Linkage Group LG0"/>
</dbReference>
<reference evidence="1 2" key="1">
    <citation type="submission" date="2019-09" db="EMBL/GenBank/DDBJ databases">
        <title>A chromosome-level genome assembly of the Chinese tupelo Nyssa sinensis.</title>
        <authorList>
            <person name="Yang X."/>
            <person name="Kang M."/>
            <person name="Yang Y."/>
            <person name="Xiong H."/>
            <person name="Wang M."/>
            <person name="Zhang Z."/>
            <person name="Wang Z."/>
            <person name="Wu H."/>
            <person name="Ma T."/>
            <person name="Liu J."/>
            <person name="Xi Z."/>
        </authorList>
    </citation>
    <scope>NUCLEOTIDE SEQUENCE [LARGE SCALE GENOMIC DNA]</scope>
    <source>
        <strain evidence="1">J267</strain>
        <tissue evidence="1">Leaf</tissue>
    </source>
</reference>
<dbReference type="InterPro" id="IPR011009">
    <property type="entry name" value="Kinase-like_dom_sf"/>
</dbReference>
<dbReference type="EMBL" id="CM018031">
    <property type="protein sequence ID" value="KAA8548708.1"/>
    <property type="molecule type" value="Genomic_DNA"/>
</dbReference>
<accession>A0A5J5C0B4</accession>
<protein>
    <submittedName>
        <fullName evidence="1">Uncharacterized protein</fullName>
    </submittedName>
</protein>
<sequence>MGVVKIWNAMEVAEDARESRSSEIHSSSLNVDHSLSLPGMTPRIIELCKDLFKKWAKLDDSNFSAETISGGITNLLLKVSVKEENGNIVNMTVRLYGPNTEYVIHRGRELQVSP</sequence>
<gene>
    <name evidence="1" type="ORF">F0562_000392</name>
</gene>